<dbReference type="InParanoid" id="A0A067Q981"/>
<keyword evidence="4" id="KW-1185">Reference proteome</keyword>
<evidence type="ECO:0008006" key="5">
    <source>
        <dbReference type="Google" id="ProtNLM"/>
    </source>
</evidence>
<organism evidence="3 4">
    <name type="scientific">Jaapia argillacea MUCL 33604</name>
    <dbReference type="NCBI Taxonomy" id="933084"/>
    <lineage>
        <taxon>Eukaryota</taxon>
        <taxon>Fungi</taxon>
        <taxon>Dikarya</taxon>
        <taxon>Basidiomycota</taxon>
        <taxon>Agaricomycotina</taxon>
        <taxon>Agaricomycetes</taxon>
        <taxon>Agaricomycetidae</taxon>
        <taxon>Jaapiales</taxon>
        <taxon>Jaapiaceae</taxon>
        <taxon>Jaapia</taxon>
    </lineage>
</organism>
<feature type="compositionally biased region" description="Low complexity" evidence="1">
    <location>
        <begin position="22"/>
        <end position="57"/>
    </location>
</feature>
<dbReference type="Proteomes" id="UP000027265">
    <property type="component" value="Unassembled WGS sequence"/>
</dbReference>
<name>A0A067Q981_9AGAM</name>
<evidence type="ECO:0000313" key="4">
    <source>
        <dbReference type="Proteomes" id="UP000027265"/>
    </source>
</evidence>
<feature type="region of interest" description="Disordered" evidence="1">
    <location>
        <begin position="22"/>
        <end position="59"/>
    </location>
</feature>
<reference evidence="4" key="1">
    <citation type="journal article" date="2014" name="Proc. Natl. Acad. Sci. U.S.A.">
        <title>Extensive sampling of basidiomycete genomes demonstrates inadequacy of the white-rot/brown-rot paradigm for wood decay fungi.</title>
        <authorList>
            <person name="Riley R."/>
            <person name="Salamov A.A."/>
            <person name="Brown D.W."/>
            <person name="Nagy L.G."/>
            <person name="Floudas D."/>
            <person name="Held B.W."/>
            <person name="Levasseur A."/>
            <person name="Lombard V."/>
            <person name="Morin E."/>
            <person name="Otillar R."/>
            <person name="Lindquist E.A."/>
            <person name="Sun H."/>
            <person name="LaButti K.M."/>
            <person name="Schmutz J."/>
            <person name="Jabbour D."/>
            <person name="Luo H."/>
            <person name="Baker S.E."/>
            <person name="Pisabarro A.G."/>
            <person name="Walton J.D."/>
            <person name="Blanchette R.A."/>
            <person name="Henrissat B."/>
            <person name="Martin F."/>
            <person name="Cullen D."/>
            <person name="Hibbett D.S."/>
            <person name="Grigoriev I.V."/>
        </authorList>
    </citation>
    <scope>NUCLEOTIDE SEQUENCE [LARGE SCALE GENOMIC DNA]</scope>
    <source>
        <strain evidence="4">MUCL 33604</strain>
    </source>
</reference>
<accession>A0A067Q981</accession>
<sequence length="108" mass="10691">MILFDAILPIATLLIVLASAAPPSSSSSASSSILSSSSSLNSSASTNTSASSTPSPSVHTATNYIEANVTSSGIATHTSVVVWTESASTITPVTSASPLPGTPPKMKV</sequence>
<keyword evidence="2" id="KW-0732">Signal</keyword>
<gene>
    <name evidence="3" type="ORF">JAAARDRAFT_206114</name>
</gene>
<dbReference type="EMBL" id="KL197716">
    <property type="protein sequence ID" value="KDQ59156.1"/>
    <property type="molecule type" value="Genomic_DNA"/>
</dbReference>
<evidence type="ECO:0000313" key="3">
    <source>
        <dbReference type="EMBL" id="KDQ59156.1"/>
    </source>
</evidence>
<protein>
    <recommendedName>
        <fullName evidence="5">REJ domain-containing protein</fullName>
    </recommendedName>
</protein>
<dbReference type="HOGENOM" id="CLU_2197362_0_0_1"/>
<evidence type="ECO:0000256" key="2">
    <source>
        <dbReference type="SAM" id="SignalP"/>
    </source>
</evidence>
<dbReference type="AlphaFoldDB" id="A0A067Q981"/>
<feature type="signal peptide" evidence="2">
    <location>
        <begin position="1"/>
        <end position="20"/>
    </location>
</feature>
<feature type="chain" id="PRO_5001643831" description="REJ domain-containing protein" evidence="2">
    <location>
        <begin position="21"/>
        <end position="108"/>
    </location>
</feature>
<evidence type="ECO:0000256" key="1">
    <source>
        <dbReference type="SAM" id="MobiDB-lite"/>
    </source>
</evidence>
<proteinExistence type="predicted"/>